<keyword evidence="8" id="KW-0732">Signal</keyword>
<dbReference type="Gene3D" id="1.20.1720.10">
    <property type="entry name" value="Multidrug resistance protein D"/>
    <property type="match status" value="1"/>
</dbReference>
<dbReference type="PROSITE" id="PS50850">
    <property type="entry name" value="MFS"/>
    <property type="match status" value="1"/>
</dbReference>
<evidence type="ECO:0000256" key="5">
    <source>
        <dbReference type="ARBA" id="ARBA00023136"/>
    </source>
</evidence>
<feature type="signal peptide" evidence="8">
    <location>
        <begin position="1"/>
        <end position="22"/>
    </location>
</feature>
<feature type="transmembrane region" description="Helical" evidence="7">
    <location>
        <begin position="45"/>
        <end position="67"/>
    </location>
</feature>
<comment type="subcellular location">
    <subcellularLocation>
        <location evidence="1">Membrane</location>
        <topology evidence="1">Multi-pass membrane protein</topology>
    </subcellularLocation>
</comment>
<feature type="transmembrane region" description="Helical" evidence="7">
    <location>
        <begin position="133"/>
        <end position="156"/>
    </location>
</feature>
<evidence type="ECO:0000256" key="3">
    <source>
        <dbReference type="ARBA" id="ARBA00022692"/>
    </source>
</evidence>
<dbReference type="GO" id="GO:0022857">
    <property type="term" value="F:transmembrane transporter activity"/>
    <property type="evidence" value="ECO:0007669"/>
    <property type="project" value="InterPro"/>
</dbReference>
<feature type="transmembrane region" description="Helical" evidence="7">
    <location>
        <begin position="231"/>
        <end position="248"/>
    </location>
</feature>
<feature type="transmembrane region" description="Helical" evidence="7">
    <location>
        <begin position="269"/>
        <end position="295"/>
    </location>
</feature>
<feature type="transmembrane region" description="Helical" evidence="7">
    <location>
        <begin position="162"/>
        <end position="182"/>
    </location>
</feature>
<evidence type="ECO:0000313" key="10">
    <source>
        <dbReference type="EMBL" id="KAF2689724.1"/>
    </source>
</evidence>
<evidence type="ECO:0000259" key="9">
    <source>
        <dbReference type="PROSITE" id="PS50850"/>
    </source>
</evidence>
<dbReference type="Proteomes" id="UP000799291">
    <property type="component" value="Unassembled WGS sequence"/>
</dbReference>
<dbReference type="EMBL" id="MU005572">
    <property type="protein sequence ID" value="KAF2689724.1"/>
    <property type="molecule type" value="Genomic_DNA"/>
</dbReference>
<dbReference type="SUPFAM" id="SSF103473">
    <property type="entry name" value="MFS general substrate transporter"/>
    <property type="match status" value="1"/>
</dbReference>
<sequence>MPKGLAFWLVITSLCLIGFTSSLDGSIIAIALPEISTALSSGDKYVAVANCFVLAQTVVQPAIAQLCDIFGRRWPMIITVAVFALGSGIAGGAKNTATMIAGRTVQGLGSGGIMLMIELIVCDLVPLKERGQYLGIVLSTAALGAIVGPVVGGALAQKDWRWCFYINLPICALVLPVLVYFLRIRHHQVKWSQLGTRIDWIGNTVFIASITAIILGLIFGGTVYAWSSWRIILPLVLGGVGWAFFHWYETICKVPCVPPRLFGNRTSSSAFYMIFVTSLTLQWVCFFWPIYFMAVRGTSLMKTGVDFMPFMFFLIPGSAVAGVILSKTGHYRPLHAAGFLLLTLGPGLNALLDRNTHTGVWAILQIIDAAGRAMILPTTLPAVLAPLAEKDVAAATGVYSFLRSFGYVWGITIPSIIFNNRFDAHSARITDSAVRNAMLGGKAYQLATGPFVRSLSPAAQSEVIGVYLSALKSVWYGAMGFGVSGLIAVLVEKHVPLRTELDTDYGLDVTEKLNDEEK</sequence>
<feature type="transmembrane region" description="Helical" evidence="7">
    <location>
        <begin position="203"/>
        <end position="225"/>
    </location>
</feature>
<evidence type="ECO:0000256" key="2">
    <source>
        <dbReference type="ARBA" id="ARBA00022448"/>
    </source>
</evidence>
<dbReference type="PANTHER" id="PTHR23501">
    <property type="entry name" value="MAJOR FACILITATOR SUPERFAMILY"/>
    <property type="match status" value="1"/>
</dbReference>
<evidence type="ECO:0000256" key="7">
    <source>
        <dbReference type="SAM" id="Phobius"/>
    </source>
</evidence>
<dbReference type="OrthoDB" id="10021397at2759"/>
<keyword evidence="4 7" id="KW-1133">Transmembrane helix</keyword>
<feature type="domain" description="Major facilitator superfamily (MFS) profile" evidence="9">
    <location>
        <begin position="10"/>
        <end position="460"/>
    </location>
</feature>
<dbReference type="GO" id="GO:0005886">
    <property type="term" value="C:plasma membrane"/>
    <property type="evidence" value="ECO:0007669"/>
    <property type="project" value="TreeGrafter"/>
</dbReference>
<dbReference type="PANTHER" id="PTHR23501:SF187">
    <property type="entry name" value="MAJOR FACILITATOR SUPERFAMILY (MFS) PROFILE DOMAIN-CONTAINING PROTEIN"/>
    <property type="match status" value="1"/>
</dbReference>
<reference evidence="10" key="1">
    <citation type="journal article" date="2020" name="Stud. Mycol.">
        <title>101 Dothideomycetes genomes: a test case for predicting lifestyles and emergence of pathogens.</title>
        <authorList>
            <person name="Haridas S."/>
            <person name="Albert R."/>
            <person name="Binder M."/>
            <person name="Bloem J."/>
            <person name="Labutti K."/>
            <person name="Salamov A."/>
            <person name="Andreopoulos B."/>
            <person name="Baker S."/>
            <person name="Barry K."/>
            <person name="Bills G."/>
            <person name="Bluhm B."/>
            <person name="Cannon C."/>
            <person name="Castanera R."/>
            <person name="Culley D."/>
            <person name="Daum C."/>
            <person name="Ezra D."/>
            <person name="Gonzalez J."/>
            <person name="Henrissat B."/>
            <person name="Kuo A."/>
            <person name="Liang C."/>
            <person name="Lipzen A."/>
            <person name="Lutzoni F."/>
            <person name="Magnuson J."/>
            <person name="Mondo S."/>
            <person name="Nolan M."/>
            <person name="Ohm R."/>
            <person name="Pangilinan J."/>
            <person name="Park H.-J."/>
            <person name="Ramirez L."/>
            <person name="Alfaro M."/>
            <person name="Sun H."/>
            <person name="Tritt A."/>
            <person name="Yoshinaga Y."/>
            <person name="Zwiers L.-H."/>
            <person name="Turgeon B."/>
            <person name="Goodwin S."/>
            <person name="Spatafora J."/>
            <person name="Crous P."/>
            <person name="Grigoriev I."/>
        </authorList>
    </citation>
    <scope>NUCLEOTIDE SEQUENCE</scope>
    <source>
        <strain evidence="10">CBS 122367</strain>
    </source>
</reference>
<evidence type="ECO:0000313" key="11">
    <source>
        <dbReference type="Proteomes" id="UP000799291"/>
    </source>
</evidence>
<organism evidence="10 11">
    <name type="scientific">Lentithecium fluviatile CBS 122367</name>
    <dbReference type="NCBI Taxonomy" id="1168545"/>
    <lineage>
        <taxon>Eukaryota</taxon>
        <taxon>Fungi</taxon>
        <taxon>Dikarya</taxon>
        <taxon>Ascomycota</taxon>
        <taxon>Pezizomycotina</taxon>
        <taxon>Dothideomycetes</taxon>
        <taxon>Pleosporomycetidae</taxon>
        <taxon>Pleosporales</taxon>
        <taxon>Massarineae</taxon>
        <taxon>Lentitheciaceae</taxon>
        <taxon>Lentithecium</taxon>
    </lineage>
</organism>
<feature type="transmembrane region" description="Helical" evidence="7">
    <location>
        <begin position="307"/>
        <end position="326"/>
    </location>
</feature>
<feature type="transmembrane region" description="Helical" evidence="7">
    <location>
        <begin position="74"/>
        <end position="93"/>
    </location>
</feature>
<evidence type="ECO:0000256" key="4">
    <source>
        <dbReference type="ARBA" id="ARBA00022989"/>
    </source>
</evidence>
<keyword evidence="5 7" id="KW-0472">Membrane</keyword>
<name>A0A6G1JGQ0_9PLEO</name>
<evidence type="ECO:0000256" key="8">
    <source>
        <dbReference type="SAM" id="SignalP"/>
    </source>
</evidence>
<keyword evidence="11" id="KW-1185">Reference proteome</keyword>
<keyword evidence="3 7" id="KW-0812">Transmembrane</keyword>
<dbReference type="InterPro" id="IPR011701">
    <property type="entry name" value="MFS"/>
</dbReference>
<evidence type="ECO:0000256" key="1">
    <source>
        <dbReference type="ARBA" id="ARBA00004141"/>
    </source>
</evidence>
<protein>
    <submittedName>
        <fullName evidence="10">MFS general substrate transporter</fullName>
    </submittedName>
</protein>
<accession>A0A6G1JGQ0</accession>
<feature type="chain" id="PRO_5026183598" evidence="8">
    <location>
        <begin position="23"/>
        <end position="518"/>
    </location>
</feature>
<proteinExistence type="predicted"/>
<dbReference type="PRINTS" id="PR01036">
    <property type="entry name" value="TCRTETB"/>
</dbReference>
<dbReference type="Pfam" id="PF07690">
    <property type="entry name" value="MFS_1"/>
    <property type="match status" value="1"/>
</dbReference>
<feature type="transmembrane region" description="Helical" evidence="7">
    <location>
        <begin position="105"/>
        <end position="126"/>
    </location>
</feature>
<keyword evidence="2" id="KW-0813">Transport</keyword>
<dbReference type="AlphaFoldDB" id="A0A6G1JGQ0"/>
<dbReference type="InterPro" id="IPR036259">
    <property type="entry name" value="MFS_trans_sf"/>
</dbReference>
<evidence type="ECO:0000256" key="6">
    <source>
        <dbReference type="ARBA" id="ARBA00023180"/>
    </source>
</evidence>
<keyword evidence="6" id="KW-0325">Glycoprotein</keyword>
<feature type="transmembrane region" description="Helical" evidence="7">
    <location>
        <begin position="333"/>
        <end position="352"/>
    </location>
</feature>
<gene>
    <name evidence="10" type="ORF">K458DRAFT_291102</name>
</gene>
<dbReference type="InterPro" id="IPR020846">
    <property type="entry name" value="MFS_dom"/>
</dbReference>